<feature type="repeat" description="PPR" evidence="2">
    <location>
        <begin position="566"/>
        <end position="600"/>
    </location>
</feature>
<keyword evidence="4" id="KW-1185">Reference proteome</keyword>
<dbReference type="OrthoDB" id="10398171at2759"/>
<evidence type="ECO:0008006" key="5">
    <source>
        <dbReference type="Google" id="ProtNLM"/>
    </source>
</evidence>
<protein>
    <recommendedName>
        <fullName evidence="5">Pentatricopeptide repeat-containing protein</fullName>
    </recommendedName>
</protein>
<feature type="repeat" description="PPR" evidence="2">
    <location>
        <begin position="667"/>
        <end position="701"/>
    </location>
</feature>
<dbReference type="GO" id="GO:0009451">
    <property type="term" value="P:RNA modification"/>
    <property type="evidence" value="ECO:0007669"/>
    <property type="project" value="InterPro"/>
</dbReference>
<dbReference type="FunFam" id="1.25.40.10:FF:000158">
    <property type="entry name" value="pentatricopeptide repeat-containing protein At2g33680"/>
    <property type="match status" value="1"/>
</dbReference>
<evidence type="ECO:0000313" key="3">
    <source>
        <dbReference type="EMBL" id="KAI5060747.1"/>
    </source>
</evidence>
<dbReference type="PANTHER" id="PTHR47926">
    <property type="entry name" value="PENTATRICOPEPTIDE REPEAT-CONTAINING PROTEIN"/>
    <property type="match status" value="1"/>
</dbReference>
<name>A0A9D4U464_ADICA</name>
<feature type="repeat" description="PPR" evidence="2">
    <location>
        <begin position="262"/>
        <end position="296"/>
    </location>
</feature>
<sequence>MIVQPKGNMSWLGSKLRINHGIKACCRYSSLSFTCMATHSSMDLDCIPSVVIDHNSLGAPLPQSVGIKKVASGRETQSIEEVFHLLKSSEGERLIVENYIHLCGKCRNMKDLEYARRILVYVQNAGLEDHSVINYNLVWMLIECGSLRDAHQLFKRVVHPSEQCWTYLIRAFNQGGQPETALDLFQKLQQHAAHGSKHAITAALRAYTNLQDLENGRVAHAKVAEEMLEMDEFVSNTLVDMYCKCSSLSDAQVVFDRLQNRDLVSWNALIGGYAEYGTILSLQQCLEKMRVDGVSPDDVTYLIILKFCGGDELPERLHGVHTEILKRGFDGIQSVGNNLVHVYAKLGFIAEAQLVLDQQLPPNNIAWTALVGGHVEYGNLEDALSCTERMERYGVSPCDVTFTCILKACGCARDGIATGRKLYTEVVKRAFETHVFVGNSLVDMYCKCGSLVEAQAVFDKLRTPDVISWTALLSGYVEHGLSEKALSCLSQMQADGVPPNGISYLSGLRACQSIENLHKGQELHAEIIKEEFEGDQALGNTLIDFYVNCGLLLEAQEVFEQLPVKDVVSWNALITGFAEQGDAEMTLHCLKKMELEGISPSSTTFLCSLKACGSLCTLFLVQELHMRAIKTGFEGDTSLKNSLVDAYSKCGLMLEAEKVFYSLGERDTISWNSLMGGYADAGLCMEVFDCLDRMPKEGVAPDAPTFLAVLKTCRLLGFLDRGHVVHAMVMKAGLEREPYVASTLVGMYAMHGKLVDAELVFGQQQVQSMVTWHALIAGYTEHGEAEKALEAYAHMQEDGVTPDDSLYVCVLKACTYTGVIDKGRNLYGEVMKVGILEQSVLFSSRMSNKATSVKQTSRVSRVDVIGLSLHNAVIDMFCKCGCLVDAQKAFDRMLTRDPVTWNTLITGHALLGNPESSILLFDKSKSQDVWPDVVTYASVLTACNHGGFIESGQIFIEEMSQVYDLLPLRQHYNCIIDLLARAGQLDVALAFVEKIPFQPDLVAWTAVLGGCRISGNTELGRHAFQCSVSLLEDCLAGFALMSSTYVNAQMWEDAKEIDVIRAMLCRAGIG</sequence>
<dbReference type="PROSITE" id="PS51375">
    <property type="entry name" value="PPR"/>
    <property type="match status" value="7"/>
</dbReference>
<dbReference type="Proteomes" id="UP000886520">
    <property type="component" value="Chromosome 24"/>
</dbReference>
<gene>
    <name evidence="3" type="ORF">GOP47_0025167</name>
</gene>
<feature type="repeat" description="PPR" evidence="2">
    <location>
        <begin position="465"/>
        <end position="499"/>
    </location>
</feature>
<keyword evidence="1" id="KW-0677">Repeat</keyword>
<organism evidence="3 4">
    <name type="scientific">Adiantum capillus-veneris</name>
    <name type="common">Maidenhair fern</name>
    <dbReference type="NCBI Taxonomy" id="13818"/>
    <lineage>
        <taxon>Eukaryota</taxon>
        <taxon>Viridiplantae</taxon>
        <taxon>Streptophyta</taxon>
        <taxon>Embryophyta</taxon>
        <taxon>Tracheophyta</taxon>
        <taxon>Polypodiopsida</taxon>
        <taxon>Polypodiidae</taxon>
        <taxon>Polypodiales</taxon>
        <taxon>Pteridineae</taxon>
        <taxon>Pteridaceae</taxon>
        <taxon>Vittarioideae</taxon>
        <taxon>Adiantum</taxon>
    </lineage>
</organism>
<dbReference type="FunFam" id="1.25.40.10:FF:000381">
    <property type="entry name" value="Pentatricopeptide repeat-containing protein"/>
    <property type="match status" value="1"/>
</dbReference>
<dbReference type="Pfam" id="PF01535">
    <property type="entry name" value="PPR"/>
    <property type="match status" value="8"/>
</dbReference>
<reference evidence="3" key="1">
    <citation type="submission" date="2021-01" db="EMBL/GenBank/DDBJ databases">
        <title>Adiantum capillus-veneris genome.</title>
        <authorList>
            <person name="Fang Y."/>
            <person name="Liao Q."/>
        </authorList>
    </citation>
    <scope>NUCLEOTIDE SEQUENCE</scope>
    <source>
        <strain evidence="3">H3</strain>
        <tissue evidence="3">Leaf</tissue>
    </source>
</reference>
<dbReference type="FunFam" id="1.25.40.10:FF:000227">
    <property type="entry name" value="Pentatricopeptide repeat-containing protein At3g13880"/>
    <property type="match status" value="1"/>
</dbReference>
<evidence type="ECO:0000256" key="1">
    <source>
        <dbReference type="ARBA" id="ARBA00022737"/>
    </source>
</evidence>
<feature type="repeat" description="PPR" evidence="2">
    <location>
        <begin position="363"/>
        <end position="397"/>
    </location>
</feature>
<dbReference type="AlphaFoldDB" id="A0A9D4U464"/>
<dbReference type="GO" id="GO:0048731">
    <property type="term" value="P:system development"/>
    <property type="evidence" value="ECO:0007669"/>
    <property type="project" value="UniProtKB-ARBA"/>
</dbReference>
<dbReference type="PANTHER" id="PTHR47926:SF533">
    <property type="entry name" value="DYW DOMAIN-CONTAINING PROTEIN"/>
    <property type="match status" value="1"/>
</dbReference>
<dbReference type="GO" id="GO:0003723">
    <property type="term" value="F:RNA binding"/>
    <property type="evidence" value="ECO:0007669"/>
    <property type="project" value="InterPro"/>
</dbReference>
<dbReference type="Gene3D" id="1.25.40.10">
    <property type="entry name" value="Tetratricopeptide repeat domain"/>
    <property type="match status" value="6"/>
</dbReference>
<dbReference type="InterPro" id="IPR002885">
    <property type="entry name" value="PPR_rpt"/>
</dbReference>
<dbReference type="SUPFAM" id="SSF48452">
    <property type="entry name" value="TPR-like"/>
    <property type="match status" value="1"/>
</dbReference>
<dbReference type="EMBL" id="JABFUD020000024">
    <property type="protein sequence ID" value="KAI5060747.1"/>
    <property type="molecule type" value="Genomic_DNA"/>
</dbReference>
<evidence type="ECO:0000313" key="4">
    <source>
        <dbReference type="Proteomes" id="UP000886520"/>
    </source>
</evidence>
<feature type="repeat" description="PPR" evidence="2">
    <location>
        <begin position="768"/>
        <end position="802"/>
    </location>
</feature>
<evidence type="ECO:0000256" key="2">
    <source>
        <dbReference type="PROSITE-ProRule" id="PRU00708"/>
    </source>
</evidence>
<dbReference type="InterPro" id="IPR011990">
    <property type="entry name" value="TPR-like_helical_dom_sf"/>
</dbReference>
<dbReference type="InterPro" id="IPR046960">
    <property type="entry name" value="PPR_At4g14850-like_plant"/>
</dbReference>
<dbReference type="NCBIfam" id="TIGR00756">
    <property type="entry name" value="PPR"/>
    <property type="match status" value="5"/>
</dbReference>
<proteinExistence type="predicted"/>
<feature type="repeat" description="PPR" evidence="2">
    <location>
        <begin position="897"/>
        <end position="931"/>
    </location>
</feature>
<dbReference type="Pfam" id="PF13041">
    <property type="entry name" value="PPR_2"/>
    <property type="match status" value="5"/>
</dbReference>
<comment type="caution">
    <text evidence="3">The sequence shown here is derived from an EMBL/GenBank/DDBJ whole genome shotgun (WGS) entry which is preliminary data.</text>
</comment>
<accession>A0A9D4U464</accession>